<dbReference type="InterPro" id="IPR036922">
    <property type="entry name" value="Rieske_2Fe-2S_sf"/>
</dbReference>
<keyword evidence="1" id="KW-0001">2Fe-2S</keyword>
<dbReference type="Gene3D" id="2.102.10.10">
    <property type="entry name" value="Rieske [2Fe-2S] iron-sulphur domain"/>
    <property type="match status" value="1"/>
</dbReference>
<dbReference type="Pfam" id="PF00355">
    <property type="entry name" value="Rieske"/>
    <property type="match status" value="1"/>
</dbReference>
<evidence type="ECO:0000259" key="5">
    <source>
        <dbReference type="PROSITE" id="PS51296"/>
    </source>
</evidence>
<dbReference type="AlphaFoldDB" id="A0A3L9L5S2"/>
<evidence type="ECO:0000313" key="6">
    <source>
        <dbReference type="EMBL" id="RLY94140.1"/>
    </source>
</evidence>
<dbReference type="GO" id="GO:0046872">
    <property type="term" value="F:metal ion binding"/>
    <property type="evidence" value="ECO:0007669"/>
    <property type="project" value="UniProtKB-KW"/>
</dbReference>
<proteinExistence type="predicted"/>
<dbReference type="GO" id="GO:0051537">
    <property type="term" value="F:2 iron, 2 sulfur cluster binding"/>
    <property type="evidence" value="ECO:0007669"/>
    <property type="project" value="UniProtKB-KW"/>
</dbReference>
<protein>
    <recommendedName>
        <fullName evidence="5">Rieske domain-containing protein</fullName>
    </recommendedName>
</protein>
<dbReference type="EMBL" id="RDEX01000001">
    <property type="protein sequence ID" value="RLY94140.1"/>
    <property type="molecule type" value="Genomic_DNA"/>
</dbReference>
<keyword evidence="4" id="KW-0411">Iron-sulfur</keyword>
<feature type="domain" description="Rieske" evidence="5">
    <location>
        <begin position="3"/>
        <end position="117"/>
    </location>
</feature>
<dbReference type="InterPro" id="IPR017941">
    <property type="entry name" value="Rieske_2Fe-2S"/>
</dbReference>
<evidence type="ECO:0000256" key="1">
    <source>
        <dbReference type="ARBA" id="ARBA00022714"/>
    </source>
</evidence>
<keyword evidence="2" id="KW-0479">Metal-binding</keyword>
<name>A0A3L9L5S2_9MICC</name>
<evidence type="ECO:0000313" key="7">
    <source>
        <dbReference type="Proteomes" id="UP000277871"/>
    </source>
</evidence>
<dbReference type="Proteomes" id="UP000277871">
    <property type="component" value="Unassembled WGS sequence"/>
</dbReference>
<comment type="caution">
    <text evidence="6">The sequence shown here is derived from an EMBL/GenBank/DDBJ whole genome shotgun (WGS) entry which is preliminary data.</text>
</comment>
<dbReference type="GO" id="GO:0016705">
    <property type="term" value="F:oxidoreductase activity, acting on paired donors, with incorporation or reduction of molecular oxygen"/>
    <property type="evidence" value="ECO:0007669"/>
    <property type="project" value="UniProtKB-ARBA"/>
</dbReference>
<evidence type="ECO:0000256" key="4">
    <source>
        <dbReference type="ARBA" id="ARBA00023014"/>
    </source>
</evidence>
<sequence>MSWHPVPDAAALARALTAPASAVPVRVAGIPLVLTRGDDGTLRALSNECPHQGATVCRAAEHGVASLECPNHYWVFDLTGTFQGSRLALDRGRTAPPDPAENLREHPCRETAGFIEVQLQER</sequence>
<reference evidence="6 7" key="1">
    <citation type="submission" date="2018-10" db="EMBL/GenBank/DDBJ databases">
        <title>Kocuria tytonicola, new bacteria from the preen glands of American barn owls (Tyto furcata).</title>
        <authorList>
            <person name="Braun M.S."/>
            <person name="Wang E."/>
            <person name="Zimmermann S."/>
            <person name="Boutin S."/>
            <person name="Wagner H."/>
            <person name="Wink M."/>
        </authorList>
    </citation>
    <scope>NUCLEOTIDE SEQUENCE [LARGE SCALE GENOMIC DNA]</scope>
    <source>
        <strain evidence="6 7">473</strain>
    </source>
</reference>
<dbReference type="RefSeq" id="WP_121864095.1">
    <property type="nucleotide sequence ID" value="NZ_RDEX01000001.1"/>
</dbReference>
<dbReference type="PROSITE" id="PS51296">
    <property type="entry name" value="RIESKE"/>
    <property type="match status" value="1"/>
</dbReference>
<keyword evidence="3" id="KW-0408">Iron</keyword>
<keyword evidence="7" id="KW-1185">Reference proteome</keyword>
<dbReference type="SUPFAM" id="SSF50022">
    <property type="entry name" value="ISP domain"/>
    <property type="match status" value="1"/>
</dbReference>
<accession>A0A3L9L5S2</accession>
<organism evidence="6 7">
    <name type="scientific">Kocuria tytonicola</name>
    <dbReference type="NCBI Taxonomy" id="2055946"/>
    <lineage>
        <taxon>Bacteria</taxon>
        <taxon>Bacillati</taxon>
        <taxon>Actinomycetota</taxon>
        <taxon>Actinomycetes</taxon>
        <taxon>Micrococcales</taxon>
        <taxon>Micrococcaceae</taxon>
        <taxon>Kocuria</taxon>
    </lineage>
</organism>
<dbReference type="GO" id="GO:0004497">
    <property type="term" value="F:monooxygenase activity"/>
    <property type="evidence" value="ECO:0007669"/>
    <property type="project" value="UniProtKB-ARBA"/>
</dbReference>
<evidence type="ECO:0000256" key="3">
    <source>
        <dbReference type="ARBA" id="ARBA00023004"/>
    </source>
</evidence>
<gene>
    <name evidence="6" type="ORF">EAE32_02630</name>
</gene>
<evidence type="ECO:0000256" key="2">
    <source>
        <dbReference type="ARBA" id="ARBA00022723"/>
    </source>
</evidence>